<sequence>MENKSFFLSICYLLLPCCFSTVFVKASREAEILRGRSEHGSAAWELPLPPSDFDPPVCAQGQMGYKNGNHADATLLPAVNGDKGNKKAASCTVNCFRADPVCGLDGITYWCGAAEAKCAGVEVAHDGYCDIWEGGVGANGLHAAQSLQLVHMVWLMLAGFLIVVGLP</sequence>
<organism evidence="2 3">
    <name type="scientific">Sphagnum troendelagicum</name>
    <dbReference type="NCBI Taxonomy" id="128251"/>
    <lineage>
        <taxon>Eukaryota</taxon>
        <taxon>Viridiplantae</taxon>
        <taxon>Streptophyta</taxon>
        <taxon>Embryophyta</taxon>
        <taxon>Bryophyta</taxon>
        <taxon>Sphagnophytina</taxon>
        <taxon>Sphagnopsida</taxon>
        <taxon>Sphagnales</taxon>
        <taxon>Sphagnaceae</taxon>
        <taxon>Sphagnum</taxon>
    </lineage>
</organism>
<keyword evidence="1" id="KW-0812">Transmembrane</keyword>
<dbReference type="SUPFAM" id="SSF100895">
    <property type="entry name" value="Kazal-type serine protease inhibitors"/>
    <property type="match status" value="1"/>
</dbReference>
<keyword evidence="1" id="KW-0472">Membrane</keyword>
<reference evidence="2" key="1">
    <citation type="submission" date="2024-02" db="EMBL/GenBank/DDBJ databases">
        <authorList>
            <consortium name="ELIXIR-Norway"/>
            <consortium name="Elixir Norway"/>
        </authorList>
    </citation>
    <scope>NUCLEOTIDE SEQUENCE</scope>
</reference>
<dbReference type="CDD" id="cd00104">
    <property type="entry name" value="KAZAL_FS"/>
    <property type="match status" value="1"/>
</dbReference>
<protein>
    <recommendedName>
        <fullName evidence="4">Kazal-like domain-containing protein</fullName>
    </recommendedName>
</protein>
<evidence type="ECO:0000313" key="2">
    <source>
        <dbReference type="EMBL" id="CAK9205300.1"/>
    </source>
</evidence>
<keyword evidence="1" id="KW-1133">Transmembrane helix</keyword>
<keyword evidence="3" id="KW-1185">Reference proteome</keyword>
<evidence type="ECO:0000313" key="3">
    <source>
        <dbReference type="Proteomes" id="UP001497512"/>
    </source>
</evidence>
<feature type="transmembrane region" description="Helical" evidence="1">
    <location>
        <begin position="149"/>
        <end position="166"/>
    </location>
</feature>
<dbReference type="PANTHER" id="PTHR34376:SF2">
    <property type="entry name" value="SERINE PROTEASE INHIBITOR, KAZAL-TYPE FAMILY PROTEIN"/>
    <property type="match status" value="1"/>
</dbReference>
<dbReference type="PANTHER" id="PTHR34376">
    <property type="entry name" value="SERINE PROTEASE INHIBITOR, KAZAL-TYPE FAMILY PROTEIN"/>
    <property type="match status" value="1"/>
</dbReference>
<evidence type="ECO:0000256" key="1">
    <source>
        <dbReference type="SAM" id="Phobius"/>
    </source>
</evidence>
<name>A0ABP0TUB8_9BRYO</name>
<gene>
    <name evidence="2" type="ORF">CSSPTR1EN2_LOCUS7779</name>
</gene>
<proteinExistence type="predicted"/>
<dbReference type="EMBL" id="OZ019907">
    <property type="protein sequence ID" value="CAK9205300.1"/>
    <property type="molecule type" value="Genomic_DNA"/>
</dbReference>
<feature type="transmembrane region" description="Helical" evidence="1">
    <location>
        <begin position="6"/>
        <end position="24"/>
    </location>
</feature>
<evidence type="ECO:0008006" key="4">
    <source>
        <dbReference type="Google" id="ProtNLM"/>
    </source>
</evidence>
<dbReference type="Proteomes" id="UP001497512">
    <property type="component" value="Chromosome 15"/>
</dbReference>
<dbReference type="Gene3D" id="3.30.60.30">
    <property type="match status" value="1"/>
</dbReference>
<accession>A0ABP0TUB8</accession>
<dbReference type="InterPro" id="IPR036058">
    <property type="entry name" value="Kazal_dom_sf"/>
</dbReference>